<dbReference type="OrthoDB" id="9803916at2"/>
<gene>
    <name evidence="4" type="ordered locus">Cphamn1_0816</name>
</gene>
<dbReference type="InterPro" id="IPR022712">
    <property type="entry name" value="Beta_Casp"/>
</dbReference>
<sequence length="462" mass="52234">MELEFYGATSRITGSCHILRIDGRRILLDCGLVQGREEEEALNREPFPFDPREIDAVVLSHGHIDHSGRVPLLVKKGFDGPVYTHPATRDLALVLLQDSARLNERDVRYENRLRERKNMPLIEPLYTVEDVVRTVNLMQGLKYGVKKEILPGVTIRFQDAGHILGSALVELWLTEKGRTVKLVFSGDIGQYDSPILYDPSTIAEADAVILESTYGDRLHRERAETLKEIAEVIRLADREGGNILVPAFSIGRSQELLYLFAIYHKEWGLDRWQIFLDSPMAIEASRIYWEYPDLYDEEATRLREQVNEMPMPMNLHFTRDAAESRKINDIRHGAIIIAGSGMCNGGRILYHLKHNIRRPECHVLITGFQAEGTLGRELVNGSKSVRIRGEEFSVDAPVHTIGGLSAHGDQQDMLRWLKGFDSSPHVYVVHGENGVKEVFSALIQEKLGLETSVPQEGDRALL</sequence>
<dbReference type="SMART" id="SM01027">
    <property type="entry name" value="Beta-Casp"/>
    <property type="match status" value="1"/>
</dbReference>
<dbReference type="eggNOG" id="COG1236">
    <property type="taxonomic scope" value="Bacteria"/>
</dbReference>
<name>B3ENZ0_CHLPB</name>
<reference evidence="4" key="1">
    <citation type="submission" date="2008-06" db="EMBL/GenBank/DDBJ databases">
        <title>Complete sequence of Chlorobium phaeobacteroides BS1.</title>
        <authorList>
            <consortium name="US DOE Joint Genome Institute"/>
            <person name="Lucas S."/>
            <person name="Copeland A."/>
            <person name="Lapidus A."/>
            <person name="Glavina del Rio T."/>
            <person name="Dalin E."/>
            <person name="Tice H."/>
            <person name="Bruce D."/>
            <person name="Goodwin L."/>
            <person name="Pitluck S."/>
            <person name="Schmutz J."/>
            <person name="Larimer F."/>
            <person name="Land M."/>
            <person name="Hauser L."/>
            <person name="Kyrpides N."/>
            <person name="Ovchinnikova G."/>
            <person name="Li T."/>
            <person name="Liu Z."/>
            <person name="Zhao F."/>
            <person name="Overmann J."/>
            <person name="Bryant D.A."/>
            <person name="Richardson P."/>
        </authorList>
    </citation>
    <scope>NUCLEOTIDE SEQUENCE [LARGE SCALE GENOMIC DNA]</scope>
    <source>
        <strain evidence="4">BS1</strain>
    </source>
</reference>
<dbReference type="InterPro" id="IPR050698">
    <property type="entry name" value="MBL"/>
</dbReference>
<dbReference type="CDD" id="cd16295">
    <property type="entry name" value="TTHA0252-CPSF-like_MBL-fold"/>
    <property type="match status" value="1"/>
</dbReference>
<dbReference type="Pfam" id="PF10996">
    <property type="entry name" value="Beta-Casp"/>
    <property type="match status" value="1"/>
</dbReference>
<organism evidence="4">
    <name type="scientific">Chlorobium phaeobacteroides (strain BS1)</name>
    <dbReference type="NCBI Taxonomy" id="331678"/>
    <lineage>
        <taxon>Bacteria</taxon>
        <taxon>Pseudomonadati</taxon>
        <taxon>Chlorobiota</taxon>
        <taxon>Chlorobiia</taxon>
        <taxon>Chlorobiales</taxon>
        <taxon>Chlorobiaceae</taxon>
        <taxon>Chlorobium/Pelodictyon group</taxon>
        <taxon>Chlorobium</taxon>
    </lineage>
</organism>
<dbReference type="Gene3D" id="3.60.15.10">
    <property type="entry name" value="Ribonuclease Z/Hydroxyacylglutathione hydrolase-like"/>
    <property type="match status" value="1"/>
</dbReference>
<dbReference type="EMBL" id="CP001101">
    <property type="protein sequence ID" value="ACE03767.1"/>
    <property type="molecule type" value="Genomic_DNA"/>
</dbReference>
<evidence type="ECO:0000259" key="3">
    <source>
        <dbReference type="SMART" id="SM01027"/>
    </source>
</evidence>
<dbReference type="GO" id="GO:0004521">
    <property type="term" value="F:RNA endonuclease activity"/>
    <property type="evidence" value="ECO:0007669"/>
    <property type="project" value="TreeGrafter"/>
</dbReference>
<dbReference type="InterPro" id="IPR011108">
    <property type="entry name" value="RMMBL"/>
</dbReference>
<feature type="domain" description="Metallo-beta-lactamase" evidence="2">
    <location>
        <begin position="13"/>
        <end position="248"/>
    </location>
</feature>
<dbReference type="AlphaFoldDB" id="B3ENZ0"/>
<accession>B3ENZ0</accession>
<dbReference type="GO" id="GO:0016787">
    <property type="term" value="F:hydrolase activity"/>
    <property type="evidence" value="ECO:0007669"/>
    <property type="project" value="UniProtKB-KW"/>
</dbReference>
<dbReference type="KEGG" id="cpb:Cphamn1_0816"/>
<dbReference type="STRING" id="331678.Cphamn1_0816"/>
<dbReference type="PANTHER" id="PTHR11203">
    <property type="entry name" value="CLEAVAGE AND POLYADENYLATION SPECIFICITY FACTOR FAMILY MEMBER"/>
    <property type="match status" value="1"/>
</dbReference>
<protein>
    <submittedName>
        <fullName evidence="4">Beta-lactamase domain protein</fullName>
    </submittedName>
</protein>
<dbReference type="Pfam" id="PF00753">
    <property type="entry name" value="Lactamase_B"/>
    <property type="match status" value="1"/>
</dbReference>
<dbReference type="InterPro" id="IPR036866">
    <property type="entry name" value="RibonucZ/Hydroxyglut_hydro"/>
</dbReference>
<evidence type="ECO:0000256" key="1">
    <source>
        <dbReference type="ARBA" id="ARBA00022801"/>
    </source>
</evidence>
<keyword evidence="1" id="KW-0378">Hydrolase</keyword>
<dbReference type="SMART" id="SM00849">
    <property type="entry name" value="Lactamase_B"/>
    <property type="match status" value="1"/>
</dbReference>
<dbReference type="InterPro" id="IPR001279">
    <property type="entry name" value="Metallo-B-lactamas"/>
</dbReference>
<dbReference type="Gene3D" id="3.40.50.10890">
    <property type="match status" value="1"/>
</dbReference>
<feature type="domain" description="Beta-Casp" evidence="3">
    <location>
        <begin position="253"/>
        <end position="378"/>
    </location>
</feature>
<evidence type="ECO:0000313" key="4">
    <source>
        <dbReference type="EMBL" id="ACE03767.1"/>
    </source>
</evidence>
<dbReference type="PANTHER" id="PTHR11203:SF37">
    <property type="entry name" value="INTEGRATOR COMPLEX SUBUNIT 11"/>
    <property type="match status" value="1"/>
</dbReference>
<dbReference type="HOGENOM" id="CLU_009673_5_2_10"/>
<evidence type="ECO:0000259" key="2">
    <source>
        <dbReference type="SMART" id="SM00849"/>
    </source>
</evidence>
<proteinExistence type="predicted"/>
<dbReference type="SUPFAM" id="SSF56281">
    <property type="entry name" value="Metallo-hydrolase/oxidoreductase"/>
    <property type="match status" value="1"/>
</dbReference>
<dbReference type="Pfam" id="PF07521">
    <property type="entry name" value="RMMBL"/>
    <property type="match status" value="1"/>
</dbReference>